<proteinExistence type="predicted"/>
<evidence type="ECO:0000313" key="1">
    <source>
        <dbReference type="EMBL" id="SFC19165.1"/>
    </source>
</evidence>
<keyword evidence="2" id="KW-1185">Reference proteome</keyword>
<dbReference type="RefSeq" id="WP_091510151.1">
    <property type="nucleotide sequence ID" value="NZ_FOLE01000003.1"/>
</dbReference>
<protein>
    <submittedName>
        <fullName evidence="1">Motility quorum-sensing regulator, toxin of MqsA</fullName>
    </submittedName>
</protein>
<evidence type="ECO:0000313" key="2">
    <source>
        <dbReference type="Proteomes" id="UP000199514"/>
    </source>
</evidence>
<accession>A0A1I1H628</accession>
<gene>
    <name evidence="1" type="ORF">SAMN05421780_103218</name>
</gene>
<dbReference type="InterPro" id="IPR038493">
    <property type="entry name" value="MqsR_sf"/>
</dbReference>
<dbReference type="EMBL" id="FOLE01000003">
    <property type="protein sequence ID" value="SFC19165.1"/>
    <property type="molecule type" value="Genomic_DNA"/>
</dbReference>
<reference evidence="1 2" key="1">
    <citation type="submission" date="2016-10" db="EMBL/GenBank/DDBJ databases">
        <authorList>
            <person name="de Groot N.N."/>
        </authorList>
    </citation>
    <scope>NUCLEOTIDE SEQUENCE [LARGE SCALE GENOMIC DNA]</scope>
    <source>
        <strain evidence="1 2">DSM 6793</strain>
    </source>
</reference>
<sequence length="131" mass="15540">MVTEEDVNCFLREFKEKMKIYEVLFINREKNTNTLLALEITPNKRIEILKALQAKDYSEGPKPEILYNGADMWVFGYLLKKKEIYIKITMGQTNNPVICISFHIAEHKMSYPFKTNKHNEKSNHRQRNDID</sequence>
<dbReference type="OrthoDB" id="1366475at2"/>
<name>A0A1I1H628_9BACT</name>
<dbReference type="STRING" id="927664.SAMN05421780_103218"/>
<dbReference type="Gene3D" id="3.30.2310.40">
    <property type="match status" value="1"/>
</dbReference>
<organism evidence="1 2">
    <name type="scientific">Flexibacter flexilis DSM 6793</name>
    <dbReference type="NCBI Taxonomy" id="927664"/>
    <lineage>
        <taxon>Bacteria</taxon>
        <taxon>Pseudomonadati</taxon>
        <taxon>Bacteroidota</taxon>
        <taxon>Cytophagia</taxon>
        <taxon>Cytophagales</taxon>
        <taxon>Flexibacteraceae</taxon>
        <taxon>Flexibacter</taxon>
    </lineage>
</organism>
<dbReference type="AlphaFoldDB" id="A0A1I1H628"/>
<dbReference type="Proteomes" id="UP000199514">
    <property type="component" value="Unassembled WGS sequence"/>
</dbReference>